<dbReference type="PANTHER" id="PTHR30399">
    <property type="entry name" value="UNCHARACTERIZED PROTEIN YGJP"/>
    <property type="match status" value="1"/>
</dbReference>
<dbReference type="RefSeq" id="WP_165613639.1">
    <property type="nucleotide sequence ID" value="NZ_FOOX01000019.1"/>
</dbReference>
<dbReference type="Proteomes" id="UP000199337">
    <property type="component" value="Unassembled WGS sequence"/>
</dbReference>
<organism evidence="2 3">
    <name type="scientific">Desulfotruncus arcticus DSM 17038</name>
    <dbReference type="NCBI Taxonomy" id="1121424"/>
    <lineage>
        <taxon>Bacteria</taxon>
        <taxon>Bacillati</taxon>
        <taxon>Bacillota</taxon>
        <taxon>Clostridia</taxon>
        <taxon>Eubacteriales</taxon>
        <taxon>Desulfallaceae</taxon>
        <taxon>Desulfotruncus</taxon>
    </lineage>
</organism>
<evidence type="ECO:0000259" key="1">
    <source>
        <dbReference type="Pfam" id="PF01863"/>
    </source>
</evidence>
<dbReference type="Pfam" id="PF01863">
    <property type="entry name" value="YgjP-like"/>
    <property type="match status" value="1"/>
</dbReference>
<gene>
    <name evidence="2" type="ORF">SAMN05660649_04174</name>
</gene>
<dbReference type="InterPro" id="IPR053136">
    <property type="entry name" value="UTP_pyrophosphatase-like"/>
</dbReference>
<accession>A0A1I2XXR4</accession>
<dbReference type="CDD" id="cd07344">
    <property type="entry name" value="M48_yhfN_like"/>
    <property type="match status" value="1"/>
</dbReference>
<dbReference type="AlphaFoldDB" id="A0A1I2XXR4"/>
<evidence type="ECO:0000313" key="3">
    <source>
        <dbReference type="Proteomes" id="UP000199337"/>
    </source>
</evidence>
<dbReference type="EMBL" id="FOOX01000019">
    <property type="protein sequence ID" value="SFH18142.1"/>
    <property type="molecule type" value="Genomic_DNA"/>
</dbReference>
<keyword evidence="3" id="KW-1185">Reference proteome</keyword>
<dbReference type="STRING" id="341036.SAMN05660649_04174"/>
<sequence>MNIGNREVVFTVIKSSRAKTIRITVCACSGVLVTVPGHCHTYNLKHILKSKADWIFRQLDLLSELAGCPLPRTFGDGDNFFFLGRRYSLKVTEGVGAIKLLNGEMLVPCQTGLTGAEKADETRRILLEWYRLCANNIIMPRIQNYARFMGVNPTGVKIKMQKTCWGSCTGSGNINLNCNLVMAPPEVIDYVIVHELCHLKKRDHSKQFWEQVEAVMPDYQSRRRWLKKYSPVLIF</sequence>
<reference evidence="3" key="1">
    <citation type="submission" date="2016-10" db="EMBL/GenBank/DDBJ databases">
        <authorList>
            <person name="Varghese N."/>
            <person name="Submissions S."/>
        </authorList>
    </citation>
    <scope>NUCLEOTIDE SEQUENCE [LARGE SCALE GENOMIC DNA]</scope>
    <source>
        <strain evidence="3">DSM 17038</strain>
    </source>
</reference>
<dbReference type="Gene3D" id="3.30.2010.10">
    <property type="entry name" value="Metalloproteases ('zincins'), catalytic domain"/>
    <property type="match status" value="1"/>
</dbReference>
<protein>
    <recommendedName>
        <fullName evidence="1">YgjP-like metallopeptidase domain-containing protein</fullName>
    </recommendedName>
</protein>
<dbReference type="PANTHER" id="PTHR30399:SF1">
    <property type="entry name" value="UTP PYROPHOSPHATASE"/>
    <property type="match status" value="1"/>
</dbReference>
<name>A0A1I2XXR4_9FIRM</name>
<evidence type="ECO:0000313" key="2">
    <source>
        <dbReference type="EMBL" id="SFH18142.1"/>
    </source>
</evidence>
<feature type="domain" description="YgjP-like metallopeptidase" evidence="1">
    <location>
        <begin position="19"/>
        <end position="228"/>
    </location>
</feature>
<dbReference type="InterPro" id="IPR002725">
    <property type="entry name" value="YgjP-like_metallopeptidase"/>
</dbReference>
<proteinExistence type="predicted"/>